<dbReference type="STRING" id="331648.BST97_01910"/>
<dbReference type="Proteomes" id="UP000193431">
    <property type="component" value="Chromosome"/>
</dbReference>
<dbReference type="RefSeq" id="WP_085765653.1">
    <property type="nucleotide sequence ID" value="NZ_CP019344.1"/>
</dbReference>
<dbReference type="OrthoDB" id="881550at2"/>
<dbReference type="EMBL" id="CP019344">
    <property type="protein sequence ID" value="ARN76853.1"/>
    <property type="molecule type" value="Genomic_DNA"/>
</dbReference>
<protein>
    <submittedName>
        <fullName evidence="1">Uncharacterized protein</fullName>
    </submittedName>
</protein>
<proteinExistence type="predicted"/>
<name>A0A1W6MGX9_9FLAO</name>
<reference evidence="1 2" key="1">
    <citation type="submission" date="2016-11" db="EMBL/GenBank/DDBJ databases">
        <title>Trade-off between light-utilization and light-protection in marine flavobacteria.</title>
        <authorList>
            <person name="Kumagai Y."/>
        </authorList>
    </citation>
    <scope>NUCLEOTIDE SEQUENCE [LARGE SCALE GENOMIC DNA]</scope>
    <source>
        <strain evidence="1 2">JCM 13191</strain>
    </source>
</reference>
<gene>
    <name evidence="1" type="ORF">BST97_01910</name>
</gene>
<dbReference type="AlphaFoldDB" id="A0A1W6MGX9"/>
<organism evidence="1 2">
    <name type="scientific">Nonlabens spongiae</name>
    <dbReference type="NCBI Taxonomy" id="331648"/>
    <lineage>
        <taxon>Bacteria</taxon>
        <taxon>Pseudomonadati</taxon>
        <taxon>Bacteroidota</taxon>
        <taxon>Flavobacteriia</taxon>
        <taxon>Flavobacteriales</taxon>
        <taxon>Flavobacteriaceae</taxon>
        <taxon>Nonlabens</taxon>
    </lineage>
</organism>
<sequence length="190" mass="21596">MLTIIMKNILLTLSIGILLAGCVDKNGELENSQSNNFDASDNNKSAELGYIDEWNSIELAHTNDEYGEWGGDSEIIQIYSDGKVYYANYAKYLGEPGPPEQPKEDEEVKVWYEYKKLERKIDSVELTTEQLLLIKDAIYHLAKEKITKSSMPTHGGIVNSVVSKDSTLIIDDYPSDEWEPFHKLKRTITE</sequence>
<evidence type="ECO:0000313" key="2">
    <source>
        <dbReference type="Proteomes" id="UP000193431"/>
    </source>
</evidence>
<keyword evidence="2" id="KW-1185">Reference proteome</keyword>
<evidence type="ECO:0000313" key="1">
    <source>
        <dbReference type="EMBL" id="ARN76853.1"/>
    </source>
</evidence>
<dbReference type="PROSITE" id="PS51257">
    <property type="entry name" value="PROKAR_LIPOPROTEIN"/>
    <property type="match status" value="1"/>
</dbReference>
<accession>A0A1W6MGX9</accession>